<dbReference type="GO" id="GO:0004185">
    <property type="term" value="F:serine-type carboxypeptidase activity"/>
    <property type="evidence" value="ECO:0007669"/>
    <property type="project" value="InterPro"/>
</dbReference>
<dbReference type="GO" id="GO:0006508">
    <property type="term" value="P:proteolysis"/>
    <property type="evidence" value="ECO:0007669"/>
    <property type="project" value="InterPro"/>
</dbReference>
<dbReference type="PRINTS" id="PR00922">
    <property type="entry name" value="DADACBPTASE3"/>
</dbReference>
<keyword evidence="5" id="KW-1185">Reference proteome</keyword>
<keyword evidence="3" id="KW-0732">Signal</keyword>
<feature type="signal peptide" evidence="3">
    <location>
        <begin position="1"/>
        <end position="18"/>
    </location>
</feature>
<evidence type="ECO:0000256" key="1">
    <source>
        <dbReference type="ARBA" id="ARBA00006096"/>
    </source>
</evidence>
<gene>
    <name evidence="4" type="ORF">C8N28_1971</name>
</gene>
<protein>
    <submittedName>
        <fullName evidence="4">D-alanyl-D-alanine carboxypeptidase/D-alanyl-D-alanine-endopeptidase (Penicillin-binding protein 4)</fullName>
    </submittedName>
</protein>
<reference evidence="4 5" key="1">
    <citation type="submission" date="2019-03" db="EMBL/GenBank/DDBJ databases">
        <title>Genomic Encyclopedia of Archaeal and Bacterial Type Strains, Phase II (KMG-II): from individual species to whole genera.</title>
        <authorList>
            <person name="Goeker M."/>
        </authorList>
    </citation>
    <scope>NUCLEOTIDE SEQUENCE [LARGE SCALE GENOMIC DNA]</scope>
    <source>
        <strain evidence="4 5">DSM 22554</strain>
    </source>
</reference>
<comment type="caution">
    <text evidence="4">The sequence shown here is derived from an EMBL/GenBank/DDBJ whole genome shotgun (WGS) entry which is preliminary data.</text>
</comment>
<evidence type="ECO:0000256" key="2">
    <source>
        <dbReference type="ARBA" id="ARBA00022801"/>
    </source>
</evidence>
<name>A0A4R1LXS9_9SPHI</name>
<accession>A0A4R1LXS9</accession>
<dbReference type="OrthoDB" id="9802627at2"/>
<comment type="similarity">
    <text evidence="1">Belongs to the peptidase S13 family.</text>
</comment>
<dbReference type="GO" id="GO:0000270">
    <property type="term" value="P:peptidoglycan metabolic process"/>
    <property type="evidence" value="ECO:0007669"/>
    <property type="project" value="TreeGrafter"/>
</dbReference>
<dbReference type="PANTHER" id="PTHR30023">
    <property type="entry name" value="D-ALANYL-D-ALANINE CARBOXYPEPTIDASE"/>
    <property type="match status" value="1"/>
</dbReference>
<dbReference type="EMBL" id="SMGO01000002">
    <property type="protein sequence ID" value="TCK83370.1"/>
    <property type="molecule type" value="Genomic_DNA"/>
</dbReference>
<keyword evidence="4" id="KW-0121">Carboxypeptidase</keyword>
<sequence>MKVYFAVVVLFFSFQFNAFSQSLAEKISKSFTVFEADRDLKYGIASLTVMNARTGEVIYNKYENLGMAPASTLKVITLATAYEVLGKDFRYETDLLYSGVIKDGVLEGDIIIKGTGDPSLGSDLYQETKAAVLLKRWTDAIKAAGIKKINGTVIADDSMFKGQMAPEGWIWSDMGQYYGAGVSALNWQENKMRVVFAAKGRVGDKATFVRTVPMSSDVEIINEVTIGSTGSGDQVYAYSAPYSSKIMLRGTYAIDLNKEIEISLPDGAYEAASSLKAALVNQRIAVEGKVNTAFLLQSEGKDLPTNTKLLDRYLSPDLGRLSYWFLKESINLYGEALLKTAAFHESIATKTSDASAWEQKFWASRLRIDLGALKIMDGSGLSPENRVSTLAMVQVLNAAKKQAWFNSYYENIPLVNNMKMKSGTIDGVLGYAGYHTSRDGTPLVFAFLVNNHEGRASSMRQKMFRVLDSLK</sequence>
<dbReference type="RefSeq" id="WP_132224301.1">
    <property type="nucleotide sequence ID" value="NZ_SMGO01000002.1"/>
</dbReference>
<dbReference type="Gene3D" id="3.40.710.10">
    <property type="entry name" value="DD-peptidase/beta-lactamase superfamily"/>
    <property type="match status" value="2"/>
</dbReference>
<dbReference type="Gene3D" id="3.50.80.20">
    <property type="entry name" value="D-Ala-D-Ala carboxypeptidase C, peptidase S13"/>
    <property type="match status" value="1"/>
</dbReference>
<dbReference type="Proteomes" id="UP000294616">
    <property type="component" value="Unassembled WGS sequence"/>
</dbReference>
<dbReference type="AlphaFoldDB" id="A0A4R1LXS9"/>
<keyword evidence="4" id="KW-0645">Protease</keyword>
<dbReference type="SUPFAM" id="SSF56601">
    <property type="entry name" value="beta-lactamase/transpeptidase-like"/>
    <property type="match status" value="1"/>
</dbReference>
<proteinExistence type="inferred from homology"/>
<organism evidence="4 5">
    <name type="scientific">Albibacterium bauzanense</name>
    <dbReference type="NCBI Taxonomy" id="653929"/>
    <lineage>
        <taxon>Bacteria</taxon>
        <taxon>Pseudomonadati</taxon>
        <taxon>Bacteroidota</taxon>
        <taxon>Sphingobacteriia</taxon>
        <taxon>Sphingobacteriales</taxon>
        <taxon>Sphingobacteriaceae</taxon>
        <taxon>Albibacterium</taxon>
    </lineage>
</organism>
<dbReference type="InterPro" id="IPR012338">
    <property type="entry name" value="Beta-lactam/transpept-like"/>
</dbReference>
<feature type="chain" id="PRO_5020238118" evidence="3">
    <location>
        <begin position="19"/>
        <end position="471"/>
    </location>
</feature>
<dbReference type="PANTHER" id="PTHR30023:SF0">
    <property type="entry name" value="PENICILLIN-SENSITIVE CARBOXYPEPTIDASE A"/>
    <property type="match status" value="1"/>
</dbReference>
<evidence type="ECO:0000256" key="3">
    <source>
        <dbReference type="SAM" id="SignalP"/>
    </source>
</evidence>
<dbReference type="NCBIfam" id="TIGR00666">
    <property type="entry name" value="PBP4"/>
    <property type="match status" value="1"/>
</dbReference>
<dbReference type="InterPro" id="IPR000667">
    <property type="entry name" value="Peptidase_S13"/>
</dbReference>
<dbReference type="Pfam" id="PF02113">
    <property type="entry name" value="Peptidase_S13"/>
    <property type="match status" value="1"/>
</dbReference>
<evidence type="ECO:0000313" key="4">
    <source>
        <dbReference type="EMBL" id="TCK83370.1"/>
    </source>
</evidence>
<keyword evidence="2" id="KW-0378">Hydrolase</keyword>
<evidence type="ECO:0000313" key="5">
    <source>
        <dbReference type="Proteomes" id="UP000294616"/>
    </source>
</evidence>